<gene>
    <name evidence="3" type="ORF">FHR04_01120</name>
    <name evidence="2" type="ORF">HNQ04_000470</name>
</gene>
<evidence type="ECO:0000313" key="5">
    <source>
        <dbReference type="Proteomes" id="UP000629870"/>
    </source>
</evidence>
<evidence type="ECO:0000313" key="4">
    <source>
        <dbReference type="Proteomes" id="UP000313988"/>
    </source>
</evidence>
<dbReference type="RefSeq" id="WP_139400080.1">
    <property type="nucleotide sequence ID" value="NZ_JACHEW010000002.1"/>
</dbReference>
<reference evidence="3 4" key="1">
    <citation type="submission" date="2019-06" db="EMBL/GenBank/DDBJ databases">
        <title>Genome sequence of Deinococcus radiopugnans ATCC 19172.</title>
        <authorList>
            <person name="Maclea K.S."/>
            <person name="Maynard C.R."/>
        </authorList>
    </citation>
    <scope>NUCLEOTIDE SEQUENCE [LARGE SCALE GENOMIC DNA]</scope>
    <source>
        <strain evidence="3 4">ATCC 19172</strain>
    </source>
</reference>
<dbReference type="PANTHER" id="PTHR33744">
    <property type="entry name" value="CARBOHYDRATE DIACID REGULATOR"/>
    <property type="match status" value="1"/>
</dbReference>
<evidence type="ECO:0000313" key="2">
    <source>
        <dbReference type="EMBL" id="MBB6015241.1"/>
    </source>
</evidence>
<protein>
    <submittedName>
        <fullName evidence="3">PucR family transcriptional regulator</fullName>
    </submittedName>
</protein>
<dbReference type="Proteomes" id="UP000313988">
    <property type="component" value="Unassembled WGS sequence"/>
</dbReference>
<feature type="domain" description="PucR C-terminal helix-turn-helix" evidence="1">
    <location>
        <begin position="343"/>
        <end position="399"/>
    </location>
</feature>
<dbReference type="InterPro" id="IPR042070">
    <property type="entry name" value="PucR_C-HTH_sf"/>
</dbReference>
<dbReference type="Gene3D" id="1.10.10.2840">
    <property type="entry name" value="PucR C-terminal helix-turn-helix domain"/>
    <property type="match status" value="1"/>
</dbReference>
<dbReference type="Pfam" id="PF13556">
    <property type="entry name" value="HTH_30"/>
    <property type="match status" value="1"/>
</dbReference>
<dbReference type="PANTHER" id="PTHR33744:SF1">
    <property type="entry name" value="DNA-BINDING TRANSCRIPTIONAL ACTIVATOR ADER"/>
    <property type="match status" value="1"/>
</dbReference>
<accession>A0A5C4YB85</accession>
<dbReference type="InterPro" id="IPR025736">
    <property type="entry name" value="PucR_C-HTH_dom"/>
</dbReference>
<evidence type="ECO:0000259" key="1">
    <source>
        <dbReference type="Pfam" id="PF13556"/>
    </source>
</evidence>
<dbReference type="EMBL" id="VDMO01000001">
    <property type="protein sequence ID" value="TNM73058.1"/>
    <property type="molecule type" value="Genomic_DNA"/>
</dbReference>
<dbReference type="EMBL" id="JACHEW010000002">
    <property type="protein sequence ID" value="MBB6015241.1"/>
    <property type="molecule type" value="Genomic_DNA"/>
</dbReference>
<evidence type="ECO:0000313" key="3">
    <source>
        <dbReference type="EMBL" id="TNM73058.1"/>
    </source>
</evidence>
<dbReference type="InterPro" id="IPR051448">
    <property type="entry name" value="CdaR-like_regulators"/>
</dbReference>
<comment type="caution">
    <text evidence="3">The sequence shown here is derived from an EMBL/GenBank/DDBJ whole genome shotgun (WGS) entry which is preliminary data.</text>
</comment>
<proteinExistence type="predicted"/>
<dbReference type="AlphaFoldDB" id="A0A5C4YB85"/>
<dbReference type="Proteomes" id="UP000629870">
    <property type="component" value="Unassembled WGS sequence"/>
</dbReference>
<name>A0A5C4YB85_9DEIO</name>
<sequence length="402" mass="42526">MPTLVELALDLGLSDVDPSLTFATPQEAVSLLPAESPEAVMGVATALLARTALGTPGVSWLLAALRDAALAPHPERELVRLAARWTGGFAEIVASWGDTVASAGRRAGQPGAVAETLRLSHAGRHVGSLSVAFAPGWRGLAPILAEYALLARLRTAAAGAARRRVGERMLDALLSGREAGGDTGSLEEGAFALAVATLPPSVPEQAQALDLLAAVGEGYFSERRLVGHATVRDGQAVWLWITLELSREARELHLALTASTALDLRVGVSGRHPEAPWARPAEVQRAFGEARQALSLTRQARGYSVFHDLDPLHALVSEGRLDLLAAQVSAQLETIGDDGRTADTLRAYLAHRGTLAELAGALDLHVNTLRYRLRRAEEALGGRLSDPALLAQLYLAFQAGRK</sequence>
<dbReference type="OrthoDB" id="9792148at2"/>
<organism evidence="3 4">
    <name type="scientific">Deinococcus radiopugnans ATCC 19172</name>
    <dbReference type="NCBI Taxonomy" id="585398"/>
    <lineage>
        <taxon>Bacteria</taxon>
        <taxon>Thermotogati</taxon>
        <taxon>Deinococcota</taxon>
        <taxon>Deinococci</taxon>
        <taxon>Deinococcales</taxon>
        <taxon>Deinococcaceae</taxon>
        <taxon>Deinococcus</taxon>
    </lineage>
</organism>
<keyword evidence="5" id="KW-1185">Reference proteome</keyword>
<reference evidence="2 5" key="2">
    <citation type="submission" date="2020-08" db="EMBL/GenBank/DDBJ databases">
        <title>Genomic Encyclopedia of Type Strains, Phase IV (KMG-IV): sequencing the most valuable type-strain genomes for metagenomic binning, comparative biology and taxonomic classification.</title>
        <authorList>
            <person name="Goeker M."/>
        </authorList>
    </citation>
    <scope>NUCLEOTIDE SEQUENCE [LARGE SCALE GENOMIC DNA]</scope>
    <source>
        <strain evidence="2 5">DSM 12027</strain>
    </source>
</reference>